<gene>
    <name evidence="1" type="ORF">WN944_006527</name>
</gene>
<proteinExistence type="predicted"/>
<reference evidence="1 2" key="1">
    <citation type="submission" date="2024-05" db="EMBL/GenBank/DDBJ databases">
        <title>Haplotype-resolved chromosome-level genome assembly of Huyou (Citrus changshanensis).</title>
        <authorList>
            <person name="Miao C."/>
            <person name="Chen W."/>
            <person name="Wu Y."/>
            <person name="Wang L."/>
            <person name="Zhao S."/>
            <person name="Grierson D."/>
            <person name="Xu C."/>
            <person name="Chen K."/>
        </authorList>
    </citation>
    <scope>NUCLEOTIDE SEQUENCE [LARGE SCALE GENOMIC DNA]</scope>
    <source>
        <strain evidence="1">01-14</strain>
        <tissue evidence="1">Leaf</tissue>
    </source>
</reference>
<dbReference type="AlphaFoldDB" id="A0AAP0MJB6"/>
<dbReference type="Proteomes" id="UP001428341">
    <property type="component" value="Unassembled WGS sequence"/>
</dbReference>
<evidence type="ECO:0000313" key="2">
    <source>
        <dbReference type="Proteomes" id="UP001428341"/>
    </source>
</evidence>
<accession>A0AAP0MJB6</accession>
<protein>
    <submittedName>
        <fullName evidence="1">Uncharacterized protein</fullName>
    </submittedName>
</protein>
<dbReference type="EMBL" id="JBCGBO010000003">
    <property type="protein sequence ID" value="KAK9214534.1"/>
    <property type="molecule type" value="Genomic_DNA"/>
</dbReference>
<keyword evidence="2" id="KW-1185">Reference proteome</keyword>
<sequence>MSVAARRRHRYGNSVDGTTSSMLILESIETKKAMDPCSYSCYGLLIPKAWFPSRYGMNQRHDGASHSSWYFSISQRKPAHEA</sequence>
<name>A0AAP0MJB6_9ROSI</name>
<organism evidence="1 2">
    <name type="scientific">Citrus x changshan-huyou</name>
    <dbReference type="NCBI Taxonomy" id="2935761"/>
    <lineage>
        <taxon>Eukaryota</taxon>
        <taxon>Viridiplantae</taxon>
        <taxon>Streptophyta</taxon>
        <taxon>Embryophyta</taxon>
        <taxon>Tracheophyta</taxon>
        <taxon>Spermatophyta</taxon>
        <taxon>Magnoliopsida</taxon>
        <taxon>eudicotyledons</taxon>
        <taxon>Gunneridae</taxon>
        <taxon>Pentapetalae</taxon>
        <taxon>rosids</taxon>
        <taxon>malvids</taxon>
        <taxon>Sapindales</taxon>
        <taxon>Rutaceae</taxon>
        <taxon>Aurantioideae</taxon>
        <taxon>Citrus</taxon>
    </lineage>
</organism>
<evidence type="ECO:0000313" key="1">
    <source>
        <dbReference type="EMBL" id="KAK9214534.1"/>
    </source>
</evidence>
<comment type="caution">
    <text evidence="1">The sequence shown here is derived from an EMBL/GenBank/DDBJ whole genome shotgun (WGS) entry which is preliminary data.</text>
</comment>